<dbReference type="SUPFAM" id="SSF81923">
    <property type="entry name" value="Double Clp-N motif"/>
    <property type="match status" value="1"/>
</dbReference>
<dbReference type="Proteomes" id="UP001283691">
    <property type="component" value="Unassembled WGS sequence"/>
</dbReference>
<dbReference type="InterPro" id="IPR019489">
    <property type="entry name" value="Clp_ATPase_C"/>
</dbReference>
<dbReference type="SUPFAM" id="SSF52540">
    <property type="entry name" value="P-loop containing nucleoside triphosphate hydrolases"/>
    <property type="match status" value="2"/>
</dbReference>
<dbReference type="InterPro" id="IPR036628">
    <property type="entry name" value="Clp_N_dom_sf"/>
</dbReference>
<dbReference type="Gene3D" id="1.10.1780.10">
    <property type="entry name" value="Clp, N-terminal domain"/>
    <property type="match status" value="1"/>
</dbReference>
<feature type="coiled-coil region" evidence="5">
    <location>
        <begin position="417"/>
        <end position="462"/>
    </location>
</feature>
<dbReference type="InterPro" id="IPR003959">
    <property type="entry name" value="ATPase_AAA_core"/>
</dbReference>
<dbReference type="AlphaFoldDB" id="A0AAW9DCJ2"/>
<evidence type="ECO:0000256" key="2">
    <source>
        <dbReference type="ARBA" id="ARBA00022741"/>
    </source>
</evidence>
<dbReference type="PANTHER" id="PTHR11638:SF181">
    <property type="entry name" value="ATPASE SUBUNIT OF ATP-DEPENDENT PROTEASE"/>
    <property type="match status" value="1"/>
</dbReference>
<dbReference type="PANTHER" id="PTHR11638">
    <property type="entry name" value="ATP-DEPENDENT CLP PROTEASE"/>
    <property type="match status" value="1"/>
</dbReference>
<dbReference type="InterPro" id="IPR018368">
    <property type="entry name" value="ClpA/B_CS1"/>
</dbReference>
<name>A0AAW9DCJ2_9BACT</name>
<evidence type="ECO:0000313" key="9">
    <source>
        <dbReference type="Proteomes" id="UP001283691"/>
    </source>
</evidence>
<evidence type="ECO:0000256" key="1">
    <source>
        <dbReference type="ARBA" id="ARBA00017574"/>
    </source>
</evidence>
<dbReference type="Pfam" id="PF10431">
    <property type="entry name" value="ClpB_D2-small"/>
    <property type="match status" value="1"/>
</dbReference>
<gene>
    <name evidence="8" type="primary">tssH</name>
    <name evidence="8" type="ORF">Q6A80_09900</name>
</gene>
<evidence type="ECO:0000256" key="3">
    <source>
        <dbReference type="ARBA" id="ARBA00022840"/>
    </source>
</evidence>
<keyword evidence="3" id="KW-0067">ATP-binding</keyword>
<dbReference type="InterPro" id="IPR050130">
    <property type="entry name" value="ClpA_ClpB"/>
</dbReference>
<evidence type="ECO:0000259" key="6">
    <source>
        <dbReference type="SMART" id="SM00382"/>
    </source>
</evidence>
<keyword evidence="4" id="KW-0143">Chaperone</keyword>
<dbReference type="PRINTS" id="PR00300">
    <property type="entry name" value="CLPPROTEASEA"/>
</dbReference>
<dbReference type="CDD" id="cd00009">
    <property type="entry name" value="AAA"/>
    <property type="match status" value="1"/>
</dbReference>
<dbReference type="SMART" id="SM00382">
    <property type="entry name" value="AAA"/>
    <property type="match status" value="2"/>
</dbReference>
<sequence>MKIELKDLINSLDLISKTYLEEGAIRCISRGGNEIIIEDILYVMLKNKNSLINKLILQYKIDVNNLLNILENSSIIATESKNPIFSVLLVTWLEESYYLTIVEFSSNTITEESMILSFLENIFKYSNTKYFRFFESINKNEAKDLIKGLKLEDTKKEIIYNKETELEKYTINLTKLARNNELDMVLCREDEIKQVIDILLRRRKNNPILVGEAGVGKSAVVEGLAIKIINKDVPIELYDSEILMLDIGALQAGASVKGEFERRFQSIIKEIQSSAKKIILFVDEAHTLFGAGGSEGTSDAANLLKPILARGGLKTIAATTWLEYRKYFEKDPALSRRFQKIDIFEPSIQDTITILRGISKKYEEAHNVYIEDEALVNTAILSARYINGRQLPDKAIDVLDTACANVKISKTNIPFELQKLNIKIKEKERELDSLQRDSGKSIKDYSNNIKVLEDDISELRNTLEYQYSCFEKEKELLLKLKIETNKESIEEIQNKLNENYSINKFIQERVSKDEIAKVISSWTGVPLGNMVSEQIKNVMELENNLQKRVIGQNKAIEYLSKFLQIFVSGLKKENSPSGVFLLVGPSGVGKTETARAIADLMYGGEKFLTVINMTEFQEKHTVSRLIGSPPGYVGYGEGGQLTDAVRVRPYSVVLFDEIEKAHPDILNIFYQIFDRGEINDSEGRIIDFRNTTILMTSNLATDLITDLYLNNKNISFDEITKEIIPVLSKYLKPALLGRMNVVPYLNLEDEALKLITKIKLDYIVKQFEKKDILLTLENSLFDYIVTLSNSIDTGARNIDLIINLNILPKLSKVYLDSVMNKSKIIEIQVSIDENKEIYINLKGTE</sequence>
<dbReference type="GO" id="GO:0016887">
    <property type="term" value="F:ATP hydrolysis activity"/>
    <property type="evidence" value="ECO:0007669"/>
    <property type="project" value="InterPro"/>
</dbReference>
<dbReference type="Pfam" id="PF00004">
    <property type="entry name" value="AAA"/>
    <property type="match status" value="1"/>
</dbReference>
<dbReference type="EMBL" id="JAUQUR010000011">
    <property type="protein sequence ID" value="MDX4070032.1"/>
    <property type="molecule type" value="Genomic_DNA"/>
</dbReference>
<protein>
    <recommendedName>
        <fullName evidence="1">Chaperone protein ClpB</fullName>
    </recommendedName>
</protein>
<keyword evidence="5" id="KW-0175">Coiled coil</keyword>
<dbReference type="RefSeq" id="WP_319048522.1">
    <property type="nucleotide sequence ID" value="NZ_JAUQUR010000011.1"/>
</dbReference>
<comment type="caution">
    <text evidence="8">The sequence shown here is derived from an EMBL/GenBank/DDBJ whole genome shotgun (WGS) entry which is preliminary data.</text>
</comment>
<accession>A0AAW9DCJ2</accession>
<dbReference type="InterPro" id="IPR001270">
    <property type="entry name" value="ClpA/B"/>
</dbReference>
<feature type="domain" description="Clp ATPase C-terminal" evidence="7">
    <location>
        <begin position="747"/>
        <end position="839"/>
    </location>
</feature>
<evidence type="ECO:0000256" key="5">
    <source>
        <dbReference type="SAM" id="Coils"/>
    </source>
</evidence>
<evidence type="ECO:0000259" key="7">
    <source>
        <dbReference type="SMART" id="SM01086"/>
    </source>
</evidence>
<dbReference type="Gene3D" id="1.10.8.60">
    <property type="match status" value="1"/>
</dbReference>
<dbReference type="InterPro" id="IPR017729">
    <property type="entry name" value="ATPase_T6SS_ClpV1"/>
</dbReference>
<evidence type="ECO:0000313" key="8">
    <source>
        <dbReference type="EMBL" id="MDX4070032.1"/>
    </source>
</evidence>
<organism evidence="8 9">
    <name type="scientific">Aliarcobacter skirrowii</name>
    <dbReference type="NCBI Taxonomy" id="28200"/>
    <lineage>
        <taxon>Bacteria</taxon>
        <taxon>Pseudomonadati</taxon>
        <taxon>Campylobacterota</taxon>
        <taxon>Epsilonproteobacteria</taxon>
        <taxon>Campylobacterales</taxon>
        <taxon>Arcobacteraceae</taxon>
        <taxon>Aliarcobacter</taxon>
    </lineage>
</organism>
<dbReference type="GO" id="GO:0005737">
    <property type="term" value="C:cytoplasm"/>
    <property type="evidence" value="ECO:0007669"/>
    <property type="project" value="TreeGrafter"/>
</dbReference>
<dbReference type="InterPro" id="IPR041546">
    <property type="entry name" value="ClpA/ClpB_AAA_lid"/>
</dbReference>
<proteinExistence type="predicted"/>
<dbReference type="PROSITE" id="PS00870">
    <property type="entry name" value="CLPAB_1"/>
    <property type="match status" value="1"/>
</dbReference>
<dbReference type="GO" id="GO:0005524">
    <property type="term" value="F:ATP binding"/>
    <property type="evidence" value="ECO:0007669"/>
    <property type="project" value="UniProtKB-KW"/>
</dbReference>
<dbReference type="InterPro" id="IPR027417">
    <property type="entry name" value="P-loop_NTPase"/>
</dbReference>
<reference evidence="8" key="1">
    <citation type="journal article" date="2023" name="Front. Microbiol.">
        <title>Genomic diversity and taxonomic marker for Arcobacter species.</title>
        <authorList>
            <person name="Zhou G."/>
            <person name="Gu Y."/>
            <person name="Wang H."/>
            <person name="Chen X."/>
            <person name="Zhang X."/>
            <person name="Shao Z."/>
            <person name="Yan X."/>
            <person name="Zhang J."/>
            <person name="Zhang M."/>
        </authorList>
    </citation>
    <scope>NUCLEOTIDE SEQUENCE</scope>
    <source>
        <strain evidence="8">BJSY19SF1-2</strain>
    </source>
</reference>
<feature type="domain" description="AAA+ ATPase" evidence="6">
    <location>
        <begin position="203"/>
        <end position="349"/>
    </location>
</feature>
<dbReference type="Pfam" id="PF17871">
    <property type="entry name" value="AAA_lid_9"/>
    <property type="match status" value="1"/>
</dbReference>
<dbReference type="CDD" id="cd19499">
    <property type="entry name" value="RecA-like_ClpB_Hsp104-like"/>
    <property type="match status" value="1"/>
</dbReference>
<evidence type="ECO:0000256" key="4">
    <source>
        <dbReference type="ARBA" id="ARBA00023186"/>
    </source>
</evidence>
<dbReference type="SMART" id="SM01086">
    <property type="entry name" value="ClpB_D2-small"/>
    <property type="match status" value="1"/>
</dbReference>
<dbReference type="NCBIfam" id="TIGR03345">
    <property type="entry name" value="VI_ClpV1"/>
    <property type="match status" value="1"/>
</dbReference>
<keyword evidence="2" id="KW-0547">Nucleotide-binding</keyword>
<dbReference type="InterPro" id="IPR003593">
    <property type="entry name" value="AAA+_ATPase"/>
</dbReference>
<dbReference type="GO" id="GO:0034605">
    <property type="term" value="P:cellular response to heat"/>
    <property type="evidence" value="ECO:0007669"/>
    <property type="project" value="TreeGrafter"/>
</dbReference>
<dbReference type="Pfam" id="PF07724">
    <property type="entry name" value="AAA_2"/>
    <property type="match status" value="1"/>
</dbReference>
<dbReference type="FunFam" id="3.40.50.300:FF:000025">
    <property type="entry name" value="ATP-dependent Clp protease subunit"/>
    <property type="match status" value="1"/>
</dbReference>
<feature type="domain" description="AAA+ ATPase" evidence="6">
    <location>
        <begin position="576"/>
        <end position="715"/>
    </location>
</feature>
<reference evidence="8" key="2">
    <citation type="submission" date="2023-07" db="EMBL/GenBank/DDBJ databases">
        <authorList>
            <person name="Zhang M."/>
            <person name="Zhou G."/>
        </authorList>
    </citation>
    <scope>NUCLEOTIDE SEQUENCE</scope>
    <source>
        <strain evidence="8">BJSY19SF1-2</strain>
    </source>
</reference>
<dbReference type="Gene3D" id="3.40.50.300">
    <property type="entry name" value="P-loop containing nucleotide triphosphate hydrolases"/>
    <property type="match status" value="3"/>
</dbReference>